<dbReference type="AlphaFoldDB" id="A0A0R0I411"/>
<evidence type="ECO:0000313" key="3">
    <source>
        <dbReference type="EnsemblPlants" id="KRH37175"/>
    </source>
</evidence>
<dbReference type="Proteomes" id="UP000008827">
    <property type="component" value="Chromosome 9"/>
</dbReference>
<keyword evidence="1" id="KW-0812">Transmembrane</keyword>
<feature type="transmembrane region" description="Helical" evidence="1">
    <location>
        <begin position="91"/>
        <end position="109"/>
    </location>
</feature>
<dbReference type="Gramene" id="KRH37175">
    <property type="protein sequence ID" value="KRH37175"/>
    <property type="gene ID" value="GLYMA_09G049400"/>
</dbReference>
<reference evidence="2" key="3">
    <citation type="submission" date="2018-07" db="EMBL/GenBank/DDBJ databases">
        <title>WGS assembly of Glycine max.</title>
        <authorList>
            <person name="Schmutz J."/>
            <person name="Cannon S."/>
            <person name="Schlueter J."/>
            <person name="Ma J."/>
            <person name="Mitros T."/>
            <person name="Nelson W."/>
            <person name="Hyten D."/>
            <person name="Song Q."/>
            <person name="Thelen J."/>
            <person name="Cheng J."/>
            <person name="Xu D."/>
            <person name="Hellsten U."/>
            <person name="May G."/>
            <person name="Yu Y."/>
            <person name="Sakurai T."/>
            <person name="Umezawa T."/>
            <person name="Bhattacharyya M."/>
            <person name="Sandhu D."/>
            <person name="Valliyodan B."/>
            <person name="Lindquist E."/>
            <person name="Peto M."/>
            <person name="Grant D."/>
            <person name="Shu S."/>
            <person name="Goodstein D."/>
            <person name="Barry K."/>
            <person name="Futrell-Griggs M."/>
            <person name="Abernathy B."/>
            <person name="Du J."/>
            <person name="Tian Z."/>
            <person name="Zhu L."/>
            <person name="Gill N."/>
            <person name="Joshi T."/>
            <person name="Libault M."/>
            <person name="Sethuraman A."/>
            <person name="Zhang X."/>
            <person name="Shinozaki K."/>
            <person name="Nguyen H."/>
            <person name="Wing R."/>
            <person name="Cregan P."/>
            <person name="Specht J."/>
            <person name="Grimwood J."/>
            <person name="Rokhsar D."/>
            <person name="Stacey G."/>
            <person name="Shoemaker R."/>
            <person name="Jackson S."/>
        </authorList>
    </citation>
    <scope>NUCLEOTIDE SEQUENCE</scope>
    <source>
        <tissue evidence="2">Callus</tissue>
    </source>
</reference>
<dbReference type="InParanoid" id="A0A0R0I411"/>
<proteinExistence type="predicted"/>
<dbReference type="PANTHER" id="PTHR45749:SF32">
    <property type="entry name" value="ZINC FINGER MYM-TYPE PROTEIN 1-LIKE"/>
    <property type="match status" value="1"/>
</dbReference>
<accession>A0A0R0I411</accession>
<name>A0A0R0I411_SOYBN</name>
<evidence type="ECO:0000313" key="4">
    <source>
        <dbReference type="Proteomes" id="UP000008827"/>
    </source>
</evidence>
<protein>
    <submittedName>
        <fullName evidence="2 3">Uncharacterized protein</fullName>
    </submittedName>
</protein>
<keyword evidence="1" id="KW-1133">Transmembrane helix</keyword>
<keyword evidence="4" id="KW-1185">Reference proteome</keyword>
<organism evidence="2">
    <name type="scientific">Glycine max</name>
    <name type="common">Soybean</name>
    <name type="synonym">Glycine hispida</name>
    <dbReference type="NCBI Taxonomy" id="3847"/>
    <lineage>
        <taxon>Eukaryota</taxon>
        <taxon>Viridiplantae</taxon>
        <taxon>Streptophyta</taxon>
        <taxon>Embryophyta</taxon>
        <taxon>Tracheophyta</taxon>
        <taxon>Spermatophyta</taxon>
        <taxon>Magnoliopsida</taxon>
        <taxon>eudicotyledons</taxon>
        <taxon>Gunneridae</taxon>
        <taxon>Pentapetalae</taxon>
        <taxon>rosids</taxon>
        <taxon>fabids</taxon>
        <taxon>Fabales</taxon>
        <taxon>Fabaceae</taxon>
        <taxon>Papilionoideae</taxon>
        <taxon>50 kb inversion clade</taxon>
        <taxon>NPAAA clade</taxon>
        <taxon>indigoferoid/millettioid clade</taxon>
        <taxon>Phaseoleae</taxon>
        <taxon>Glycine</taxon>
        <taxon>Glycine subgen. Soja</taxon>
    </lineage>
</organism>
<reference evidence="3" key="2">
    <citation type="submission" date="2018-02" db="UniProtKB">
        <authorList>
            <consortium name="EnsemblPlants"/>
        </authorList>
    </citation>
    <scope>IDENTIFICATION</scope>
    <source>
        <strain evidence="3">Williams 82</strain>
    </source>
</reference>
<gene>
    <name evidence="2" type="ORF">GLYMA_09G049400</name>
</gene>
<dbReference type="PANTHER" id="PTHR45749">
    <property type="match status" value="1"/>
</dbReference>
<reference evidence="2 3" key="1">
    <citation type="journal article" date="2010" name="Nature">
        <title>Genome sequence of the palaeopolyploid soybean.</title>
        <authorList>
            <person name="Schmutz J."/>
            <person name="Cannon S.B."/>
            <person name="Schlueter J."/>
            <person name="Ma J."/>
            <person name="Mitros T."/>
            <person name="Nelson W."/>
            <person name="Hyten D.L."/>
            <person name="Song Q."/>
            <person name="Thelen J.J."/>
            <person name="Cheng J."/>
            <person name="Xu D."/>
            <person name="Hellsten U."/>
            <person name="May G.D."/>
            <person name="Yu Y."/>
            <person name="Sakurai T."/>
            <person name="Umezawa T."/>
            <person name="Bhattacharyya M.K."/>
            <person name="Sandhu D."/>
            <person name="Valliyodan B."/>
            <person name="Lindquist E."/>
            <person name="Peto M."/>
            <person name="Grant D."/>
            <person name="Shu S."/>
            <person name="Goodstein D."/>
            <person name="Barry K."/>
            <person name="Futrell-Griggs M."/>
            <person name="Abernathy B."/>
            <person name="Du J."/>
            <person name="Tian Z."/>
            <person name="Zhu L."/>
            <person name="Gill N."/>
            <person name="Joshi T."/>
            <person name="Libault M."/>
            <person name="Sethuraman A."/>
            <person name="Zhang X.-C."/>
            <person name="Shinozaki K."/>
            <person name="Nguyen H.T."/>
            <person name="Wing R.A."/>
            <person name="Cregan P."/>
            <person name="Specht J."/>
            <person name="Grimwood J."/>
            <person name="Rokhsar D."/>
            <person name="Stacey G."/>
            <person name="Shoemaker R.C."/>
            <person name="Jackson S.A."/>
        </authorList>
    </citation>
    <scope>NUCLEOTIDE SEQUENCE</scope>
    <source>
        <strain evidence="3">cv. Williams 82</strain>
        <tissue evidence="2">Callus</tissue>
    </source>
</reference>
<dbReference type="EnsemblPlants" id="KRH37175">
    <property type="protein sequence ID" value="KRH37175"/>
    <property type="gene ID" value="GLYMA_09G049400"/>
</dbReference>
<evidence type="ECO:0000313" key="2">
    <source>
        <dbReference type="EMBL" id="KRH37175.1"/>
    </source>
</evidence>
<keyword evidence="1" id="KW-0472">Membrane</keyword>
<evidence type="ECO:0000256" key="1">
    <source>
        <dbReference type="SAM" id="Phobius"/>
    </source>
</evidence>
<sequence>MRRYMKINNGNFLSLIEMFVEFDPIMKEHVRRIKNSEIHAHYLKKYFIKFLKFYDTSGKSFFDELINVLKKKYVLDINDTRGQCYDNRSNIKSYFFFLFGVLQCIYSLFASSTKQWKILQDNVYKFSIKSLSPTQ</sequence>
<dbReference type="EMBL" id="CM000842">
    <property type="protein sequence ID" value="KRH37175.1"/>
    <property type="molecule type" value="Genomic_DNA"/>
</dbReference>